<sequence>MKDFRTYNLAVSFYAQACTLKVERHLKEQLLRAASSIALNLAEGTGRLSKAEQRRFFSIAFGSLRECQAILDLALGSRSSCVLELDKLAAHVYCLIRSCKL</sequence>
<dbReference type="PANTHER" id="PTHR38471">
    <property type="entry name" value="FOUR HELIX BUNDLE PROTEIN"/>
    <property type="match status" value="1"/>
</dbReference>
<dbReference type="NCBIfam" id="TIGR02436">
    <property type="entry name" value="four helix bundle protein"/>
    <property type="match status" value="1"/>
</dbReference>
<organism evidence="1 2">
    <name type="scientific">SAR324 cluster bacterium</name>
    <dbReference type="NCBI Taxonomy" id="2024889"/>
    <lineage>
        <taxon>Bacteria</taxon>
        <taxon>Deltaproteobacteria</taxon>
        <taxon>SAR324 cluster</taxon>
    </lineage>
</organism>
<dbReference type="Pfam" id="PF05635">
    <property type="entry name" value="23S_rRNA_IVP"/>
    <property type="match status" value="1"/>
</dbReference>
<gene>
    <name evidence="1" type="ORF">GYA55_03825</name>
</gene>
<reference evidence="1 2" key="1">
    <citation type="journal article" date="2020" name="Biotechnol. Biofuels">
        <title>New insights from the biogas microbiome by comprehensive genome-resolved metagenomics of nearly 1600 species originating from multiple anaerobic digesters.</title>
        <authorList>
            <person name="Campanaro S."/>
            <person name="Treu L."/>
            <person name="Rodriguez-R L.M."/>
            <person name="Kovalovszki A."/>
            <person name="Ziels R.M."/>
            <person name="Maus I."/>
            <person name="Zhu X."/>
            <person name="Kougias P.G."/>
            <person name="Basile A."/>
            <person name="Luo G."/>
            <person name="Schluter A."/>
            <person name="Konstantinidis K.T."/>
            <person name="Angelidaki I."/>
        </authorList>
    </citation>
    <scope>NUCLEOTIDE SEQUENCE [LARGE SCALE GENOMIC DNA]</scope>
    <source>
        <strain evidence="1">AS27yjCOA_65</strain>
    </source>
</reference>
<proteinExistence type="predicted"/>
<dbReference type="SUPFAM" id="SSF158446">
    <property type="entry name" value="IVS-encoded protein-like"/>
    <property type="match status" value="1"/>
</dbReference>
<comment type="caution">
    <text evidence="1">The sequence shown here is derived from an EMBL/GenBank/DDBJ whole genome shotgun (WGS) entry which is preliminary data.</text>
</comment>
<dbReference type="Proteomes" id="UP000524246">
    <property type="component" value="Unassembled WGS sequence"/>
</dbReference>
<dbReference type="InterPro" id="IPR012657">
    <property type="entry name" value="23S_rRNA-intervening_sequence"/>
</dbReference>
<dbReference type="InterPro" id="IPR036583">
    <property type="entry name" value="23S_rRNA_IVS_sf"/>
</dbReference>
<dbReference type="EMBL" id="JAAZON010000150">
    <property type="protein sequence ID" value="NMC62276.1"/>
    <property type="molecule type" value="Genomic_DNA"/>
</dbReference>
<dbReference type="AlphaFoldDB" id="A0A7X9FR20"/>
<accession>A0A7X9FR20</accession>
<name>A0A7X9FR20_9DELT</name>
<evidence type="ECO:0000313" key="1">
    <source>
        <dbReference type="EMBL" id="NMC62276.1"/>
    </source>
</evidence>
<dbReference type="Gene3D" id="1.20.1440.60">
    <property type="entry name" value="23S rRNA-intervening sequence"/>
    <property type="match status" value="1"/>
</dbReference>
<protein>
    <submittedName>
        <fullName evidence="1">Four helix bundle protein</fullName>
    </submittedName>
</protein>
<dbReference type="PANTHER" id="PTHR38471:SF2">
    <property type="entry name" value="FOUR HELIX BUNDLE PROTEIN"/>
    <property type="match status" value="1"/>
</dbReference>
<evidence type="ECO:0000313" key="2">
    <source>
        <dbReference type="Proteomes" id="UP000524246"/>
    </source>
</evidence>